<dbReference type="Proteomes" id="UP000183567">
    <property type="component" value="Unassembled WGS sequence"/>
</dbReference>
<proteinExistence type="predicted"/>
<reference evidence="1 2" key="1">
    <citation type="submission" date="2016-03" db="EMBL/GenBank/DDBJ databases">
        <title>Comparative genomics of the ectomycorrhizal sister species Rhizopogon vinicolor and Rhizopogon vesiculosus (Basidiomycota: Boletales) reveals a divergence of the mating type B locus.</title>
        <authorList>
            <person name="Mujic A.B."/>
            <person name="Kuo A."/>
            <person name="Tritt A."/>
            <person name="Lipzen A."/>
            <person name="Chen C."/>
            <person name="Johnson J."/>
            <person name="Sharma A."/>
            <person name="Barry K."/>
            <person name="Grigoriev I.V."/>
            <person name="Spatafora J.W."/>
        </authorList>
    </citation>
    <scope>NUCLEOTIDE SEQUENCE [LARGE SCALE GENOMIC DNA]</scope>
    <source>
        <strain evidence="1 2">AM-OR11-056</strain>
    </source>
</reference>
<sequence>MEVISSLNLEVVRVKINGTPTDLPDDPNTMHRAFEIMHSASWRERYP</sequence>
<dbReference type="AlphaFoldDB" id="A0A1J8PRA0"/>
<organism evidence="1 2">
    <name type="scientific">Rhizopogon vesiculosus</name>
    <dbReference type="NCBI Taxonomy" id="180088"/>
    <lineage>
        <taxon>Eukaryota</taxon>
        <taxon>Fungi</taxon>
        <taxon>Dikarya</taxon>
        <taxon>Basidiomycota</taxon>
        <taxon>Agaricomycotina</taxon>
        <taxon>Agaricomycetes</taxon>
        <taxon>Agaricomycetidae</taxon>
        <taxon>Boletales</taxon>
        <taxon>Suillineae</taxon>
        <taxon>Rhizopogonaceae</taxon>
        <taxon>Rhizopogon</taxon>
    </lineage>
</organism>
<evidence type="ECO:0000313" key="1">
    <source>
        <dbReference type="EMBL" id="OJA11039.1"/>
    </source>
</evidence>
<dbReference type="OrthoDB" id="10261782at2759"/>
<protein>
    <submittedName>
        <fullName evidence="1">Uncharacterized protein</fullName>
    </submittedName>
</protein>
<dbReference type="EMBL" id="LVVM01005261">
    <property type="protein sequence ID" value="OJA11039.1"/>
    <property type="molecule type" value="Genomic_DNA"/>
</dbReference>
<keyword evidence="2" id="KW-1185">Reference proteome</keyword>
<comment type="caution">
    <text evidence="1">The sequence shown here is derived from an EMBL/GenBank/DDBJ whole genome shotgun (WGS) entry which is preliminary data.</text>
</comment>
<evidence type="ECO:0000313" key="2">
    <source>
        <dbReference type="Proteomes" id="UP000183567"/>
    </source>
</evidence>
<gene>
    <name evidence="1" type="ORF">AZE42_07194</name>
</gene>
<accession>A0A1J8PRA0</accession>
<name>A0A1J8PRA0_9AGAM</name>